<dbReference type="Gene3D" id="3.40.710.10">
    <property type="entry name" value="DD-peptidase/beta-lactamase superfamily"/>
    <property type="match status" value="1"/>
</dbReference>
<feature type="domain" description="Beta-lactamase-related" evidence="2">
    <location>
        <begin position="64"/>
        <end position="313"/>
    </location>
</feature>
<evidence type="ECO:0000313" key="3">
    <source>
        <dbReference type="EMBL" id="GAA3956382.1"/>
    </source>
</evidence>
<dbReference type="PANTHER" id="PTHR43283">
    <property type="entry name" value="BETA-LACTAMASE-RELATED"/>
    <property type="match status" value="1"/>
</dbReference>
<proteinExistence type="predicted"/>
<comment type="caution">
    <text evidence="3">The sequence shown here is derived from an EMBL/GenBank/DDBJ whole genome shotgun (WGS) entry which is preliminary data.</text>
</comment>
<dbReference type="EMBL" id="BAABBO010000007">
    <property type="protein sequence ID" value="GAA3956382.1"/>
    <property type="molecule type" value="Genomic_DNA"/>
</dbReference>
<dbReference type="Pfam" id="PF00144">
    <property type="entry name" value="Beta-lactamase"/>
    <property type="match status" value="1"/>
</dbReference>
<evidence type="ECO:0000256" key="1">
    <source>
        <dbReference type="SAM" id="SignalP"/>
    </source>
</evidence>
<dbReference type="PANTHER" id="PTHR43283:SF7">
    <property type="entry name" value="BETA-LACTAMASE-RELATED DOMAIN-CONTAINING PROTEIN"/>
    <property type="match status" value="1"/>
</dbReference>
<dbReference type="InterPro" id="IPR001466">
    <property type="entry name" value="Beta-lactam-related"/>
</dbReference>
<gene>
    <name evidence="3" type="ORF">GCM10022278_13650</name>
</gene>
<dbReference type="InterPro" id="IPR050789">
    <property type="entry name" value="Diverse_Enzym_Activities"/>
</dbReference>
<sequence>MQQLSRRMILITGATLLASALLGGHASAKGELRSIAAEAGRLDQLHSLVVHQDKRHVFAKAFRGPALEQPAQIKSVSKTLVALLTGIAIDKGIIKGVDQRILPLLGLEPFGYPRDGLTIKHLLTMQTGLASTSGRNYGAWVSSGDWVGYALNRPLVDRPGGEFIYSTGGWHILGAVLSRASGQSLHRLANDWLGDPLDIAIPPWVTDPDGRYMGGNAMAISPLGLAKLGDMVLDGGQIDGRTVVSESWLETSWQPRGRSPFSGDLYGYGWFLTRYAGQEAAYARGYGGQLLVVVPSRQLSIVMTSNPNQPAQGDGHFGDLQELVEQIVASTQGPDKGLDR</sequence>
<evidence type="ECO:0000313" key="4">
    <source>
        <dbReference type="Proteomes" id="UP001501337"/>
    </source>
</evidence>
<keyword evidence="4" id="KW-1185">Reference proteome</keyword>
<dbReference type="InterPro" id="IPR012338">
    <property type="entry name" value="Beta-lactam/transpept-like"/>
</dbReference>
<keyword evidence="3" id="KW-0378">Hydrolase</keyword>
<evidence type="ECO:0000259" key="2">
    <source>
        <dbReference type="Pfam" id="PF00144"/>
    </source>
</evidence>
<dbReference type="Proteomes" id="UP001501337">
    <property type="component" value="Unassembled WGS sequence"/>
</dbReference>
<organism evidence="3 4">
    <name type="scientific">Allohahella marinimesophila</name>
    <dbReference type="NCBI Taxonomy" id="1054972"/>
    <lineage>
        <taxon>Bacteria</taxon>
        <taxon>Pseudomonadati</taxon>
        <taxon>Pseudomonadota</taxon>
        <taxon>Gammaproteobacteria</taxon>
        <taxon>Oceanospirillales</taxon>
        <taxon>Hahellaceae</taxon>
        <taxon>Allohahella</taxon>
    </lineage>
</organism>
<dbReference type="GO" id="GO:0016787">
    <property type="term" value="F:hydrolase activity"/>
    <property type="evidence" value="ECO:0007669"/>
    <property type="project" value="UniProtKB-KW"/>
</dbReference>
<dbReference type="InterPro" id="IPR006311">
    <property type="entry name" value="TAT_signal"/>
</dbReference>
<accession>A0ABP7NXW7</accession>
<keyword evidence="1" id="KW-0732">Signal</keyword>
<dbReference type="SUPFAM" id="SSF56601">
    <property type="entry name" value="beta-lactamase/transpeptidase-like"/>
    <property type="match status" value="1"/>
</dbReference>
<reference evidence="4" key="1">
    <citation type="journal article" date="2019" name="Int. J. Syst. Evol. Microbiol.">
        <title>The Global Catalogue of Microorganisms (GCM) 10K type strain sequencing project: providing services to taxonomists for standard genome sequencing and annotation.</title>
        <authorList>
            <consortium name="The Broad Institute Genomics Platform"/>
            <consortium name="The Broad Institute Genome Sequencing Center for Infectious Disease"/>
            <person name="Wu L."/>
            <person name="Ma J."/>
        </authorList>
    </citation>
    <scope>NUCLEOTIDE SEQUENCE [LARGE SCALE GENOMIC DNA]</scope>
    <source>
        <strain evidence="4">JCM 17555</strain>
    </source>
</reference>
<feature type="chain" id="PRO_5046729292" evidence="1">
    <location>
        <begin position="29"/>
        <end position="340"/>
    </location>
</feature>
<name>A0ABP7NXW7_9GAMM</name>
<dbReference type="RefSeq" id="WP_344804626.1">
    <property type="nucleotide sequence ID" value="NZ_BAABBO010000007.1"/>
</dbReference>
<protein>
    <submittedName>
        <fullName evidence="3">Serine hydrolase</fullName>
    </submittedName>
</protein>
<dbReference type="PROSITE" id="PS51318">
    <property type="entry name" value="TAT"/>
    <property type="match status" value="1"/>
</dbReference>
<feature type="signal peptide" evidence="1">
    <location>
        <begin position="1"/>
        <end position="28"/>
    </location>
</feature>